<accession>A0A172TRI5</accession>
<dbReference type="RefSeq" id="WP_066401762.1">
    <property type="nucleotide sequence ID" value="NZ_CP011390.1"/>
</dbReference>
<dbReference type="OrthoDB" id="5431540at2"/>
<dbReference type="KEGG" id="fla:SY85_03090"/>
<gene>
    <name evidence="1" type="ORF">SY85_03090</name>
</gene>
<evidence type="ECO:0000313" key="1">
    <source>
        <dbReference type="EMBL" id="ANE49640.1"/>
    </source>
</evidence>
<organism evidence="1 2">
    <name type="scientific">Flavisolibacter tropicus</name>
    <dbReference type="NCBI Taxonomy" id="1492898"/>
    <lineage>
        <taxon>Bacteria</taxon>
        <taxon>Pseudomonadati</taxon>
        <taxon>Bacteroidota</taxon>
        <taxon>Chitinophagia</taxon>
        <taxon>Chitinophagales</taxon>
        <taxon>Chitinophagaceae</taxon>
        <taxon>Flavisolibacter</taxon>
    </lineage>
</organism>
<dbReference type="Proteomes" id="UP000077177">
    <property type="component" value="Chromosome"/>
</dbReference>
<reference evidence="1 2" key="2">
    <citation type="journal article" date="2016" name="Int. J. Syst. Evol. Microbiol.">
        <title>Flavisolibacter tropicus sp. nov., isolated from tropical soil.</title>
        <authorList>
            <person name="Lee J.J."/>
            <person name="Kang M.S."/>
            <person name="Kim G.S."/>
            <person name="Lee C.S."/>
            <person name="Lim S."/>
            <person name="Lee J."/>
            <person name="Roh S.H."/>
            <person name="Kang H."/>
            <person name="Ha J.M."/>
            <person name="Bae S."/>
            <person name="Jung H.Y."/>
            <person name="Kim M.K."/>
        </authorList>
    </citation>
    <scope>NUCLEOTIDE SEQUENCE [LARGE SCALE GENOMIC DNA]</scope>
    <source>
        <strain evidence="1 2">LCS9</strain>
    </source>
</reference>
<protein>
    <submittedName>
        <fullName evidence="1">Uncharacterized protein</fullName>
    </submittedName>
</protein>
<reference evidence="2" key="1">
    <citation type="submission" date="2015-01" db="EMBL/GenBank/DDBJ databases">
        <title>Flavisolibacter sp./LCS9/ whole genome sequencing.</title>
        <authorList>
            <person name="Kim M.K."/>
            <person name="Srinivasan S."/>
            <person name="Lee J.-J."/>
        </authorList>
    </citation>
    <scope>NUCLEOTIDE SEQUENCE [LARGE SCALE GENOMIC DNA]</scope>
    <source>
        <strain evidence="2">LCS9</strain>
    </source>
</reference>
<evidence type="ECO:0000313" key="2">
    <source>
        <dbReference type="Proteomes" id="UP000077177"/>
    </source>
</evidence>
<keyword evidence="2" id="KW-1185">Reference proteome</keyword>
<dbReference type="AlphaFoldDB" id="A0A172TRI5"/>
<proteinExistence type="predicted"/>
<dbReference type="EMBL" id="CP011390">
    <property type="protein sequence ID" value="ANE49640.1"/>
    <property type="molecule type" value="Genomic_DNA"/>
</dbReference>
<name>A0A172TRI5_9BACT</name>
<sequence length="253" mass="28969">MSPGLALGQKSKDCSNFKNGCFHSYPINSADHYILHRDGATQKEINAVTGDSIIWKLDWNSDCSYSLKYISGSKLKREELAVLKQHTFFYEITENTPDYYLFNGYLENKKGALLQSDTMWLKEKAVTPNTLLFAPTDPNAVRKARFSDTSTYALLYIYRPKRNICFLADYTVYGNDMPMFVSKNNSRYILKIYKEGPLKLKAKGGLKDDNLEINIRFGQKYYLGALIKFGGYCTPLLTLEKEETGKLEFDNIL</sequence>